<keyword evidence="4 9" id="KW-0805">Transcription regulation</keyword>
<feature type="region of interest" description="Disordered" evidence="10">
    <location>
        <begin position="455"/>
        <end position="481"/>
    </location>
</feature>
<comment type="caution">
    <text evidence="12">The sequence shown here is derived from an EMBL/GenBank/DDBJ whole genome shotgun (WGS) entry which is preliminary data.</text>
</comment>
<dbReference type="GO" id="GO:0006355">
    <property type="term" value="P:regulation of DNA-templated transcription"/>
    <property type="evidence" value="ECO:0007669"/>
    <property type="project" value="InterPro"/>
</dbReference>
<comment type="function">
    <text evidence="1 9">Auxin response factors (ARFs) are transcriptional factors that bind specifically to the DNA sequence 5'-TGTCTC-3' found in the auxin-responsive promoter elements (AuxREs).</text>
</comment>
<gene>
    <name evidence="12" type="ORF">ZIOFF_000899</name>
</gene>
<dbReference type="EMBL" id="JACMSC010000001">
    <property type="protein sequence ID" value="KAG6535869.1"/>
    <property type="molecule type" value="Genomic_DNA"/>
</dbReference>
<sequence length="514" mass="56916">MAADEVDPAVWKACAGTAPRVPAVGSRVYYFPHGHAEQAASPPDVLEAIPSMILCCVTAVHLLADHDTDEVFARIQLDPCFHLLFSQAPKEGLPSSQEEDGVFLSFSKILTASDANNGGGFSVPRFCAETLLPPLDYEKRPPSQTIYVRDLHGNSWSFRHIYRGTPRRHLLTTGWSTFVNEKRLVTGDSVVFMKKLSGQLLVGIRRTSQSRGTTEYSPYNPKATSWKIEKHTAEKVLPKNARGEVLASSVAEIGRLAGRGMPFEVLYYPKSGYPNFVVAAEAVDTAIKLHWTIGSRVKMSVESEDSARMTWFQGTISKVTQGSPWRMLQVTWDEPEVFKNARNVSPWQVELVCVSSQIDTPFHPMKKLKGTESSEFFHHQLIGMPSFQMTGLDGRNQRLFNYHLSPPSIQGARQDAVNALNICDCINQPNKLLVNGLASLKKDLFTDLGTNISTHSVSCPPSENSTQTSDEKISEPENSTVKSSTQSFLLFGKVIHLGQPNNGDTVDEHQLWAI</sequence>
<keyword evidence="5 9" id="KW-0238">DNA-binding</keyword>
<dbReference type="OrthoDB" id="1414159at2759"/>
<dbReference type="InterPro" id="IPR010525">
    <property type="entry name" value="ARF_dom"/>
</dbReference>
<dbReference type="Pfam" id="PF02362">
    <property type="entry name" value="B3"/>
    <property type="match status" value="1"/>
</dbReference>
<feature type="domain" description="TF-B3" evidence="11">
    <location>
        <begin position="106"/>
        <end position="208"/>
    </location>
</feature>
<protein>
    <recommendedName>
        <fullName evidence="9">Auxin response factor</fullName>
    </recommendedName>
</protein>
<evidence type="ECO:0000313" key="12">
    <source>
        <dbReference type="EMBL" id="KAG6535869.1"/>
    </source>
</evidence>
<evidence type="ECO:0000259" key="11">
    <source>
        <dbReference type="PROSITE" id="PS50863"/>
    </source>
</evidence>
<evidence type="ECO:0000256" key="5">
    <source>
        <dbReference type="ARBA" id="ARBA00023125"/>
    </source>
</evidence>
<reference evidence="12 13" key="1">
    <citation type="submission" date="2020-08" db="EMBL/GenBank/DDBJ databases">
        <title>Plant Genome Project.</title>
        <authorList>
            <person name="Zhang R.-G."/>
        </authorList>
    </citation>
    <scope>NUCLEOTIDE SEQUENCE [LARGE SCALE GENOMIC DNA]</scope>
    <source>
        <tissue evidence="12">Rhizome</tissue>
    </source>
</reference>
<organism evidence="12 13">
    <name type="scientific">Zingiber officinale</name>
    <name type="common">Ginger</name>
    <name type="synonym">Amomum zingiber</name>
    <dbReference type="NCBI Taxonomy" id="94328"/>
    <lineage>
        <taxon>Eukaryota</taxon>
        <taxon>Viridiplantae</taxon>
        <taxon>Streptophyta</taxon>
        <taxon>Embryophyta</taxon>
        <taxon>Tracheophyta</taxon>
        <taxon>Spermatophyta</taxon>
        <taxon>Magnoliopsida</taxon>
        <taxon>Liliopsida</taxon>
        <taxon>Zingiberales</taxon>
        <taxon>Zingiberaceae</taxon>
        <taxon>Zingiber</taxon>
    </lineage>
</organism>
<dbReference type="GO" id="GO:0005634">
    <property type="term" value="C:nucleus"/>
    <property type="evidence" value="ECO:0007669"/>
    <property type="project" value="UniProtKB-SubCell"/>
</dbReference>
<keyword evidence="13" id="KW-1185">Reference proteome</keyword>
<dbReference type="InterPro" id="IPR003340">
    <property type="entry name" value="B3_DNA-bd"/>
</dbReference>
<evidence type="ECO:0000256" key="9">
    <source>
        <dbReference type="RuleBase" id="RU004561"/>
    </source>
</evidence>
<accession>A0A8J5I538</accession>
<comment type="subcellular location">
    <subcellularLocation>
        <location evidence="2 9">Nucleus</location>
    </subcellularLocation>
</comment>
<dbReference type="AlphaFoldDB" id="A0A8J5I538"/>
<evidence type="ECO:0000256" key="4">
    <source>
        <dbReference type="ARBA" id="ARBA00023015"/>
    </source>
</evidence>
<dbReference type="GO" id="GO:0003677">
    <property type="term" value="F:DNA binding"/>
    <property type="evidence" value="ECO:0007669"/>
    <property type="project" value="UniProtKB-KW"/>
</dbReference>
<evidence type="ECO:0000256" key="10">
    <source>
        <dbReference type="SAM" id="MobiDB-lite"/>
    </source>
</evidence>
<dbReference type="FunFam" id="2.40.330.10:FF:000001">
    <property type="entry name" value="Auxin response factor"/>
    <property type="match status" value="1"/>
</dbReference>
<dbReference type="Pfam" id="PF06507">
    <property type="entry name" value="ARF_AD"/>
    <property type="match status" value="1"/>
</dbReference>
<evidence type="ECO:0000256" key="1">
    <source>
        <dbReference type="ARBA" id="ARBA00003182"/>
    </source>
</evidence>
<proteinExistence type="inferred from homology"/>
<evidence type="ECO:0000256" key="6">
    <source>
        <dbReference type="ARBA" id="ARBA00023163"/>
    </source>
</evidence>
<comment type="similarity">
    <text evidence="3 9">Belongs to the ARF family.</text>
</comment>
<evidence type="ECO:0000256" key="8">
    <source>
        <dbReference type="ARBA" id="ARBA00023294"/>
    </source>
</evidence>
<dbReference type="GO" id="GO:0009734">
    <property type="term" value="P:auxin-activated signaling pathway"/>
    <property type="evidence" value="ECO:0007669"/>
    <property type="project" value="UniProtKB-KW"/>
</dbReference>
<dbReference type="PROSITE" id="PS50863">
    <property type="entry name" value="B3"/>
    <property type="match status" value="1"/>
</dbReference>
<dbReference type="PANTHER" id="PTHR31384">
    <property type="entry name" value="AUXIN RESPONSE FACTOR 4-RELATED"/>
    <property type="match status" value="1"/>
</dbReference>
<dbReference type="InterPro" id="IPR044835">
    <property type="entry name" value="ARF_plant"/>
</dbReference>
<dbReference type="PANTHER" id="PTHR31384:SF94">
    <property type="entry name" value="AUXIN RESPONSE FACTOR 17"/>
    <property type="match status" value="1"/>
</dbReference>
<feature type="compositionally biased region" description="Polar residues" evidence="10">
    <location>
        <begin position="455"/>
        <end position="468"/>
    </location>
</feature>
<evidence type="ECO:0000256" key="7">
    <source>
        <dbReference type="ARBA" id="ARBA00023242"/>
    </source>
</evidence>
<dbReference type="Proteomes" id="UP000734854">
    <property type="component" value="Unassembled WGS sequence"/>
</dbReference>
<evidence type="ECO:0000313" key="13">
    <source>
        <dbReference type="Proteomes" id="UP000734854"/>
    </source>
</evidence>
<dbReference type="SMART" id="SM01019">
    <property type="entry name" value="B3"/>
    <property type="match status" value="1"/>
</dbReference>
<evidence type="ECO:0000256" key="3">
    <source>
        <dbReference type="ARBA" id="ARBA00007853"/>
    </source>
</evidence>
<comment type="subunit">
    <text evidence="9">Homodimers and heterodimers.</text>
</comment>
<name>A0A8J5I538_ZINOF</name>
<evidence type="ECO:0000256" key="2">
    <source>
        <dbReference type="ARBA" id="ARBA00004123"/>
    </source>
</evidence>
<keyword evidence="8 9" id="KW-0927">Auxin signaling pathway</keyword>
<keyword evidence="6 9" id="KW-0804">Transcription</keyword>
<keyword evidence="7 9" id="KW-0539">Nucleus</keyword>
<dbReference type="CDD" id="cd10017">
    <property type="entry name" value="B3_DNA"/>
    <property type="match status" value="1"/>
</dbReference>